<organism evidence="1 2">
    <name type="scientific">Rhizobium leucaenae</name>
    <dbReference type="NCBI Taxonomy" id="29450"/>
    <lineage>
        <taxon>Bacteria</taxon>
        <taxon>Pseudomonadati</taxon>
        <taxon>Pseudomonadota</taxon>
        <taxon>Alphaproteobacteria</taxon>
        <taxon>Hyphomicrobiales</taxon>
        <taxon>Rhizobiaceae</taxon>
        <taxon>Rhizobium/Agrobacterium group</taxon>
        <taxon>Rhizobium</taxon>
    </lineage>
</organism>
<accession>A0A7W6ZQ95</accession>
<evidence type="ECO:0000313" key="2">
    <source>
        <dbReference type="Proteomes" id="UP000543836"/>
    </source>
</evidence>
<reference evidence="1 2" key="1">
    <citation type="submission" date="2020-08" db="EMBL/GenBank/DDBJ databases">
        <title>Genomic Encyclopedia of Type Strains, Phase IV (KMG-V): Genome sequencing to study the core and pangenomes of soil and plant-associated prokaryotes.</title>
        <authorList>
            <person name="Whitman W."/>
        </authorList>
    </citation>
    <scope>NUCLEOTIDE SEQUENCE [LARGE SCALE GENOMIC DNA]</scope>
    <source>
        <strain evidence="1 2">SEMIA 492</strain>
    </source>
</reference>
<dbReference type="EMBL" id="JACIIG010000001">
    <property type="protein sequence ID" value="MBB4566768.1"/>
    <property type="molecule type" value="Genomic_DNA"/>
</dbReference>
<dbReference type="AlphaFoldDB" id="A0A7W6ZQ95"/>
<keyword evidence="2" id="KW-1185">Reference proteome</keyword>
<evidence type="ECO:0000313" key="1">
    <source>
        <dbReference type="EMBL" id="MBB4566768.1"/>
    </source>
</evidence>
<gene>
    <name evidence="1" type="ORF">GGE60_000856</name>
</gene>
<name>A0A7W6ZQ95_9HYPH</name>
<protein>
    <submittedName>
        <fullName evidence="1">Uncharacterized protein</fullName>
    </submittedName>
</protein>
<comment type="caution">
    <text evidence="1">The sequence shown here is derived from an EMBL/GenBank/DDBJ whole genome shotgun (WGS) entry which is preliminary data.</text>
</comment>
<proteinExistence type="predicted"/>
<sequence>MNGGLNVLGNLASKVCCTNRRNHSQKQRISHVVKVVNGN</sequence>
<dbReference type="Proteomes" id="UP000543836">
    <property type="component" value="Unassembled WGS sequence"/>
</dbReference>